<dbReference type="Proteomes" id="UP000878956">
    <property type="component" value="Unassembled WGS sequence"/>
</dbReference>
<proteinExistence type="predicted"/>
<dbReference type="AlphaFoldDB" id="A0AAN6A5X7"/>
<evidence type="ECO:0000313" key="2">
    <source>
        <dbReference type="EMBL" id="HBH1542520.1"/>
    </source>
</evidence>
<evidence type="ECO:0000259" key="1">
    <source>
        <dbReference type="SMART" id="SM01022"/>
    </source>
</evidence>
<accession>A0AAN6A5X7</accession>
<dbReference type="Gene3D" id="2.30.130.30">
    <property type="entry name" value="Hypothetical protein"/>
    <property type="match status" value="1"/>
</dbReference>
<reference evidence="2" key="2">
    <citation type="submission" date="2021-06" db="EMBL/GenBank/DDBJ databases">
        <authorList>
            <consortium name="NCBI Pathogen Detection Project"/>
        </authorList>
    </citation>
    <scope>NUCLEOTIDE SEQUENCE</scope>
    <source>
        <strain evidence="2">HN1000</strain>
    </source>
</reference>
<dbReference type="InterPro" id="IPR007374">
    <property type="entry name" value="ASCH_domain"/>
</dbReference>
<dbReference type="SMART" id="SM01022">
    <property type="entry name" value="ASCH"/>
    <property type="match status" value="1"/>
</dbReference>
<name>A0AAN6A5X7_CLODI</name>
<dbReference type="InterPro" id="IPR015947">
    <property type="entry name" value="PUA-like_sf"/>
</dbReference>
<dbReference type="SUPFAM" id="SSF88697">
    <property type="entry name" value="PUA domain-like"/>
    <property type="match status" value="1"/>
</dbReference>
<reference evidence="2" key="1">
    <citation type="journal article" date="2018" name="Genome Biol.">
        <title>SKESA: strategic k-mer extension for scrupulous assemblies.</title>
        <authorList>
            <person name="Souvorov A."/>
            <person name="Agarwala R."/>
            <person name="Lipman D.J."/>
        </authorList>
    </citation>
    <scope>NUCLEOTIDE SEQUENCE</scope>
    <source>
        <strain evidence="2">HN1000</strain>
    </source>
</reference>
<sequence>MKCLIVKEKWADLILSGEKTLELRSRNTNVRGTIGIIKSGTGLICGTVDILSSYEITDEEYIELKNKHKVPYSREQIKYKKIFAWELHNPVKYKDCIKYKHKKGCVIWINI</sequence>
<gene>
    <name evidence="2" type="ORF">KRM00_002004</name>
</gene>
<feature type="domain" description="ASCH" evidence="1">
    <location>
        <begin position="4"/>
        <end position="91"/>
    </location>
</feature>
<protein>
    <submittedName>
        <fullName evidence="2">ASCH domain-containing protein</fullName>
    </submittedName>
</protein>
<dbReference type="Pfam" id="PF04266">
    <property type="entry name" value="ASCH"/>
    <property type="match status" value="1"/>
</dbReference>
<evidence type="ECO:0000313" key="3">
    <source>
        <dbReference type="Proteomes" id="UP000878956"/>
    </source>
</evidence>
<comment type="caution">
    <text evidence="2">The sequence shown here is derived from an EMBL/GenBank/DDBJ whole genome shotgun (WGS) entry which is preliminary data.</text>
</comment>
<dbReference type="EMBL" id="DAEPXK010000019">
    <property type="protein sequence ID" value="HBH1542520.1"/>
    <property type="molecule type" value="Genomic_DNA"/>
</dbReference>
<organism evidence="2 3">
    <name type="scientific">Clostridioides difficile</name>
    <name type="common">Peptoclostridium difficile</name>
    <dbReference type="NCBI Taxonomy" id="1496"/>
    <lineage>
        <taxon>Bacteria</taxon>
        <taxon>Bacillati</taxon>
        <taxon>Bacillota</taxon>
        <taxon>Clostridia</taxon>
        <taxon>Peptostreptococcales</taxon>
        <taxon>Peptostreptococcaceae</taxon>
        <taxon>Clostridioides</taxon>
    </lineage>
</organism>